<accession>A0ABM4CP19</accession>
<gene>
    <name evidence="3" type="primary">LOC100201401</name>
</gene>
<evidence type="ECO:0000256" key="1">
    <source>
        <dbReference type="SAM" id="Phobius"/>
    </source>
</evidence>
<organism evidence="2 3">
    <name type="scientific">Hydra vulgaris</name>
    <name type="common">Hydra</name>
    <name type="synonym">Hydra attenuata</name>
    <dbReference type="NCBI Taxonomy" id="6087"/>
    <lineage>
        <taxon>Eukaryota</taxon>
        <taxon>Metazoa</taxon>
        <taxon>Cnidaria</taxon>
        <taxon>Hydrozoa</taxon>
        <taxon>Hydroidolina</taxon>
        <taxon>Anthoathecata</taxon>
        <taxon>Aplanulata</taxon>
        <taxon>Hydridae</taxon>
        <taxon>Hydra</taxon>
    </lineage>
</organism>
<evidence type="ECO:0000313" key="3">
    <source>
        <dbReference type="RefSeq" id="XP_065663563.1"/>
    </source>
</evidence>
<keyword evidence="1" id="KW-1133">Transmembrane helix</keyword>
<name>A0ABM4CP19_HYDVU</name>
<evidence type="ECO:0000313" key="2">
    <source>
        <dbReference type="Proteomes" id="UP001652625"/>
    </source>
</evidence>
<dbReference type="Proteomes" id="UP001652625">
    <property type="component" value="Chromosome 10"/>
</dbReference>
<keyword evidence="1" id="KW-0472">Membrane</keyword>
<keyword evidence="2" id="KW-1185">Reference proteome</keyword>
<protein>
    <submittedName>
        <fullName evidence="3">Uncharacterized protein LOC100201401 isoform X3</fullName>
    </submittedName>
</protein>
<dbReference type="RefSeq" id="XP_065663563.1">
    <property type="nucleotide sequence ID" value="XM_065807491.1"/>
</dbReference>
<reference evidence="3" key="1">
    <citation type="submission" date="2025-08" db="UniProtKB">
        <authorList>
            <consortium name="RefSeq"/>
        </authorList>
    </citation>
    <scope>IDENTIFICATION</scope>
</reference>
<dbReference type="GeneID" id="100201401"/>
<sequence>MKVILHFYVLDIDQQLKLQLRNFQKSLSIISRTSYTMFILCDVLDTSCKPRQIMKRVEVSSPAFYITYECSGHSAPSPPTKRCLHLSFNNLTFKYNHFGEEREVIYENHTSCEMKCVCGDCESEGLHTVKCDEKFMWDNSSCDCVPSCKEDCKTNSVISKTNSEKGVSIATLVLIMVAELVIVLIAVLLKFDTCKCRKHSTGVLYGAAKYIKSATGEKSRSRTEINRTGSVSLLTCDSISTQRNT</sequence>
<feature type="transmembrane region" description="Helical" evidence="1">
    <location>
        <begin position="167"/>
        <end position="189"/>
    </location>
</feature>
<keyword evidence="1" id="KW-0812">Transmembrane</keyword>
<proteinExistence type="predicted"/>